<feature type="region of interest" description="Disordered" evidence="1">
    <location>
        <begin position="1"/>
        <end position="48"/>
    </location>
</feature>
<dbReference type="EMBL" id="CAAKMV010000173">
    <property type="protein sequence ID" value="VIO63026.1"/>
    <property type="molecule type" value="Genomic_DNA"/>
</dbReference>
<feature type="compositionally biased region" description="Basic and acidic residues" evidence="1">
    <location>
        <begin position="10"/>
        <end position="21"/>
    </location>
</feature>
<organism evidence="2">
    <name type="scientific">Gibberella zeae</name>
    <name type="common">Wheat head blight fungus</name>
    <name type="synonym">Fusarium graminearum</name>
    <dbReference type="NCBI Taxonomy" id="5518"/>
    <lineage>
        <taxon>Eukaryota</taxon>
        <taxon>Fungi</taxon>
        <taxon>Dikarya</taxon>
        <taxon>Ascomycota</taxon>
        <taxon>Pezizomycotina</taxon>
        <taxon>Sordariomycetes</taxon>
        <taxon>Hypocreomycetidae</taxon>
        <taxon>Hypocreales</taxon>
        <taxon>Nectriaceae</taxon>
        <taxon>Fusarium</taxon>
    </lineage>
</organism>
<sequence length="147" mass="16058">MPLLLAVGNSDKERSGRHEAEAGELIPSSSLDTSSESTPSSPKRFFTKDGYDERLKTALYCSRRDANLKKWRRLNSMEKDTARSLEAKDESPSPQSLSPSVKTRSYLPPPDEFASPEASQKSYGGGWVEEIADELLEGGSCAVTSSP</sequence>
<feature type="compositionally biased region" description="Basic and acidic residues" evidence="1">
    <location>
        <begin position="80"/>
        <end position="91"/>
    </location>
</feature>
<accession>A0A2H3G248</accession>
<evidence type="ECO:0000313" key="2">
    <source>
        <dbReference type="EMBL" id="VIO63026.1"/>
    </source>
</evidence>
<feature type="compositionally biased region" description="Low complexity" evidence="1">
    <location>
        <begin position="27"/>
        <end position="42"/>
    </location>
</feature>
<gene>
    <name evidence="2" type="ORF">FUG_LOCUS511387</name>
</gene>
<evidence type="ECO:0000256" key="1">
    <source>
        <dbReference type="SAM" id="MobiDB-lite"/>
    </source>
</evidence>
<dbReference type="AlphaFoldDB" id="A0A2H3G248"/>
<name>A0A2H3G248_GIBZA</name>
<feature type="region of interest" description="Disordered" evidence="1">
    <location>
        <begin position="80"/>
        <end position="124"/>
    </location>
</feature>
<feature type="compositionally biased region" description="Polar residues" evidence="1">
    <location>
        <begin position="92"/>
        <end position="103"/>
    </location>
</feature>
<proteinExistence type="predicted"/>
<protein>
    <submittedName>
        <fullName evidence="2">Uncharacterized protein</fullName>
    </submittedName>
</protein>
<reference evidence="2" key="1">
    <citation type="submission" date="2019-04" db="EMBL/GenBank/DDBJ databases">
        <authorList>
            <person name="Melise S."/>
            <person name="Noan J."/>
            <person name="Okalmin O."/>
        </authorList>
    </citation>
    <scope>NUCLEOTIDE SEQUENCE</scope>
    <source>
        <strain evidence="2">FN9</strain>
    </source>
</reference>